<dbReference type="EMBL" id="JAKNGE010000005">
    <property type="protein sequence ID" value="MCG4744864.1"/>
    <property type="molecule type" value="Genomic_DNA"/>
</dbReference>
<evidence type="ECO:0000313" key="3">
    <source>
        <dbReference type="EMBL" id="NSJ50685.1"/>
    </source>
</evidence>
<reference evidence="2" key="3">
    <citation type="submission" date="2022-01" db="EMBL/GenBank/DDBJ databases">
        <title>Collection of gut derived symbiotic bacterial strains cultured from healthy donors.</title>
        <authorList>
            <person name="Lin H."/>
            <person name="Kohout C."/>
            <person name="Waligurski E."/>
            <person name="Pamer E.G."/>
        </authorList>
    </citation>
    <scope>NUCLEOTIDE SEQUENCE</scope>
    <source>
        <strain evidence="2">DFI.6.55</strain>
    </source>
</reference>
<dbReference type="Pfam" id="PF13020">
    <property type="entry name" value="NOV_C"/>
    <property type="match status" value="1"/>
</dbReference>
<dbReference type="Proteomes" id="UP000669239">
    <property type="component" value="Unassembled WGS sequence"/>
</dbReference>
<reference evidence="3" key="2">
    <citation type="submission" date="2020-02" db="EMBL/GenBank/DDBJ databases">
        <authorList>
            <person name="Littmann E."/>
            <person name="Sorbara M."/>
        </authorList>
    </citation>
    <scope>NUCLEOTIDE SEQUENCE</scope>
    <source>
        <strain evidence="3">MSK.1.17</strain>
    </source>
</reference>
<evidence type="ECO:0000259" key="1">
    <source>
        <dbReference type="Pfam" id="PF13020"/>
    </source>
</evidence>
<dbReference type="RefSeq" id="WP_165641170.1">
    <property type="nucleotide sequence ID" value="NZ_BAABZL010000001.1"/>
</dbReference>
<dbReference type="EMBL" id="JAAITT010000029">
    <property type="protein sequence ID" value="NSJ50685.1"/>
    <property type="molecule type" value="Genomic_DNA"/>
</dbReference>
<dbReference type="Proteomes" id="UP001299608">
    <property type="component" value="Unassembled WGS sequence"/>
</dbReference>
<evidence type="ECO:0000313" key="4">
    <source>
        <dbReference type="Proteomes" id="UP000669239"/>
    </source>
</evidence>
<dbReference type="GeneID" id="97206741"/>
<name>A0AAW5BVP1_9FIRM</name>
<dbReference type="AlphaFoldDB" id="A0AAW5BVP1"/>
<reference evidence="3 4" key="1">
    <citation type="journal article" date="2020" name="Cell Host Microbe">
        <title>Functional and Genomic Variation between Human-Derived Isolates of Lachnospiraceae Reveals Inter- and Intra-Species Diversity.</title>
        <authorList>
            <person name="Sorbara M.T."/>
            <person name="Littmann E.R."/>
            <person name="Fontana E."/>
            <person name="Moody T.U."/>
            <person name="Kohout C.E."/>
            <person name="Gjonbalaj M."/>
            <person name="Eaton V."/>
            <person name="Seok R."/>
            <person name="Leiner I.M."/>
            <person name="Pamer E.G."/>
        </authorList>
    </citation>
    <scope>NUCLEOTIDE SEQUENCE [LARGE SCALE GENOMIC DNA]</scope>
    <source>
        <strain evidence="3 4">MSK.1.17</strain>
    </source>
</reference>
<gene>
    <name evidence="3" type="ORF">G5B36_18520</name>
    <name evidence="2" type="ORF">L0N08_05515</name>
</gene>
<dbReference type="InterPro" id="IPR024975">
    <property type="entry name" value="NOV_C"/>
</dbReference>
<keyword evidence="4" id="KW-1185">Reference proteome</keyword>
<organism evidence="2 5">
    <name type="scientific">Enterocloster aldenensis</name>
    <dbReference type="NCBI Taxonomy" id="358742"/>
    <lineage>
        <taxon>Bacteria</taxon>
        <taxon>Bacillati</taxon>
        <taxon>Bacillota</taxon>
        <taxon>Clostridia</taxon>
        <taxon>Lachnospirales</taxon>
        <taxon>Lachnospiraceae</taxon>
        <taxon>Enterocloster</taxon>
    </lineage>
</organism>
<evidence type="ECO:0000313" key="5">
    <source>
        <dbReference type="Proteomes" id="UP001299608"/>
    </source>
</evidence>
<sequence length="353" mass="41262">MKANFDEISIQYWLDNRKYIQAKSYSCFHNGYVYGDNMQFDKINFVFVADDNEIIIDGESPRKTYIKFVEAACNQSIEIINGFLTAKADKFKIFPEIVVHDFTSRQKNSTRIQDENSAIIISDKKYYVANNLKICEFFNAAASALTEEYRKKWYIRIICNDEHRNTPLKAVDELQPTETKSYSSFKLLIDDEDIPAERKPATKQTRKSYKTDYLALNEKKKSIGDLGEYIVIEFEKKKLCNVGLGKLAKQIEHTSQEVGDNEGYDIKSFTEQGELLYIEVKSTEQDHDGGFYISQNEITVANKMQQQKKNYRIYRLYNINKRKGEAHLKIYEPPFDTGRYIMKVTSWYIESEI</sequence>
<evidence type="ECO:0000313" key="2">
    <source>
        <dbReference type="EMBL" id="MCG4744864.1"/>
    </source>
</evidence>
<proteinExistence type="predicted"/>
<accession>A0AAW5BVP1</accession>
<feature type="domain" description="Protein NO VEIN C-terminal" evidence="1">
    <location>
        <begin position="227"/>
        <end position="323"/>
    </location>
</feature>
<comment type="caution">
    <text evidence="2">The sequence shown here is derived from an EMBL/GenBank/DDBJ whole genome shotgun (WGS) entry which is preliminary data.</text>
</comment>
<protein>
    <submittedName>
        <fullName evidence="2">DUF3883 domain-containing protein</fullName>
    </submittedName>
</protein>